<gene>
    <name evidence="3" type="ORF">Vbra_23041</name>
</gene>
<evidence type="ECO:0000256" key="1">
    <source>
        <dbReference type="SAM" id="MobiDB-lite"/>
    </source>
</evidence>
<feature type="compositionally biased region" description="Basic and acidic residues" evidence="1">
    <location>
        <begin position="1300"/>
        <end position="1315"/>
    </location>
</feature>
<keyword evidence="2" id="KW-0812">Transmembrane</keyword>
<feature type="compositionally biased region" description="Pro residues" evidence="1">
    <location>
        <begin position="1195"/>
        <end position="1228"/>
    </location>
</feature>
<keyword evidence="2" id="KW-0472">Membrane</keyword>
<feature type="transmembrane region" description="Helical" evidence="2">
    <location>
        <begin position="2064"/>
        <end position="2086"/>
    </location>
</feature>
<feature type="region of interest" description="Disordered" evidence="1">
    <location>
        <begin position="323"/>
        <end position="349"/>
    </location>
</feature>
<evidence type="ECO:0008006" key="5">
    <source>
        <dbReference type="Google" id="ProtNLM"/>
    </source>
</evidence>
<feature type="region of interest" description="Disordered" evidence="1">
    <location>
        <begin position="1271"/>
        <end position="1335"/>
    </location>
</feature>
<reference evidence="3 4" key="1">
    <citation type="submission" date="2014-11" db="EMBL/GenBank/DDBJ databases">
        <authorList>
            <person name="Zhu J."/>
            <person name="Qi W."/>
            <person name="Song R."/>
        </authorList>
    </citation>
    <scope>NUCLEOTIDE SEQUENCE [LARGE SCALE GENOMIC DNA]</scope>
</reference>
<feature type="compositionally biased region" description="Low complexity" evidence="1">
    <location>
        <begin position="270"/>
        <end position="282"/>
    </location>
</feature>
<feature type="transmembrane region" description="Helical" evidence="2">
    <location>
        <begin position="2141"/>
        <end position="2161"/>
    </location>
</feature>
<dbReference type="SUPFAM" id="SSF81665">
    <property type="entry name" value="Calcium ATPase, transmembrane domain M"/>
    <property type="match status" value="1"/>
</dbReference>
<feature type="region of interest" description="Disordered" evidence="1">
    <location>
        <begin position="1"/>
        <end position="85"/>
    </location>
</feature>
<feature type="transmembrane region" description="Helical" evidence="2">
    <location>
        <begin position="157"/>
        <end position="178"/>
    </location>
</feature>
<dbReference type="Gene3D" id="2.70.150.10">
    <property type="entry name" value="Calcium-transporting ATPase, cytoplasmic transduction domain A"/>
    <property type="match status" value="1"/>
</dbReference>
<keyword evidence="4" id="KW-1185">Reference proteome</keyword>
<dbReference type="OMA" id="ICICATP"/>
<feature type="transmembrane region" description="Helical" evidence="2">
    <location>
        <begin position="470"/>
        <end position="488"/>
    </location>
</feature>
<dbReference type="InParanoid" id="A0A0G4GZL8"/>
<feature type="transmembrane region" description="Helical" evidence="2">
    <location>
        <begin position="1944"/>
        <end position="1966"/>
    </location>
</feature>
<dbReference type="PANTHER" id="PTHR13219">
    <property type="entry name" value="TRANSMEMBRANE PROTEIN 94"/>
    <property type="match status" value="1"/>
</dbReference>
<dbReference type="SUPFAM" id="SSF81653">
    <property type="entry name" value="Calcium ATPase, transduction domain A"/>
    <property type="match status" value="1"/>
</dbReference>
<dbReference type="GO" id="GO:0000166">
    <property type="term" value="F:nucleotide binding"/>
    <property type="evidence" value="ECO:0007669"/>
    <property type="project" value="InterPro"/>
</dbReference>
<feature type="region of interest" description="Disordered" evidence="1">
    <location>
        <begin position="988"/>
        <end position="1041"/>
    </location>
</feature>
<feature type="compositionally biased region" description="Basic residues" evidence="1">
    <location>
        <begin position="1528"/>
        <end position="1537"/>
    </location>
</feature>
<feature type="compositionally biased region" description="Basic residues" evidence="1">
    <location>
        <begin position="340"/>
        <end position="349"/>
    </location>
</feature>
<dbReference type="Gene3D" id="3.40.1110.10">
    <property type="entry name" value="Calcium-transporting ATPase, cytoplasmic domain N"/>
    <property type="match status" value="1"/>
</dbReference>
<feature type="compositionally biased region" description="Polar residues" evidence="1">
    <location>
        <begin position="1555"/>
        <end position="1574"/>
    </location>
</feature>
<proteinExistence type="predicted"/>
<keyword evidence="2" id="KW-1133">Transmembrane helix</keyword>
<feature type="compositionally biased region" description="Acidic residues" evidence="1">
    <location>
        <begin position="1281"/>
        <end position="1299"/>
    </location>
</feature>
<feature type="compositionally biased region" description="Low complexity" evidence="1">
    <location>
        <begin position="998"/>
        <end position="1017"/>
    </location>
</feature>
<feature type="region of interest" description="Disordered" evidence="1">
    <location>
        <begin position="1522"/>
        <end position="1585"/>
    </location>
</feature>
<dbReference type="OrthoDB" id="448974at2759"/>
<dbReference type="PANTHER" id="PTHR13219:SF6">
    <property type="entry name" value="TRANSMEMBRANE PROTEIN 94"/>
    <property type="match status" value="1"/>
</dbReference>
<feature type="compositionally biased region" description="Gly residues" evidence="1">
    <location>
        <begin position="1318"/>
        <end position="1327"/>
    </location>
</feature>
<feature type="region of interest" description="Disordered" evidence="1">
    <location>
        <begin position="1187"/>
        <end position="1232"/>
    </location>
</feature>
<dbReference type="InterPro" id="IPR039720">
    <property type="entry name" value="TMEM94"/>
</dbReference>
<feature type="transmembrane region" description="Helical" evidence="2">
    <location>
        <begin position="1868"/>
        <end position="1887"/>
    </location>
</feature>
<accession>A0A0G4GZL8</accession>
<feature type="compositionally biased region" description="Polar residues" evidence="1">
    <location>
        <begin position="324"/>
        <end position="338"/>
    </location>
</feature>
<name>A0A0G4GZL8_VITBC</name>
<feature type="transmembrane region" description="Helical" evidence="2">
    <location>
        <begin position="129"/>
        <end position="151"/>
    </location>
</feature>
<dbReference type="EMBL" id="CDMY01000898">
    <property type="protein sequence ID" value="CEM36670.1"/>
    <property type="molecule type" value="Genomic_DNA"/>
</dbReference>
<sequence>MMNQERRASAPAPQSDIQGAPPPLPSISMVPDAGRLPQLNVIPIPSAAGGGGQAGTPSTGTPLLPPHSVTQQPQHGFGHPAGSAHHAHRHFSASGLSTTVANRRVVDSIESLIREFEAKNTRIPWSVRWSFFLTFDGLVITACVLILLGLYCTAPKSLLIVEVLLLLPFIAANVWINYRAQRIEQIRALAKVKESLETFIGTEGAFSSMISNDFSFSDPPSSSMVSVLRDNEWRRMPYNMVVEGDVFKLRAGEFFPTDAILLEAKHRHPNTSPHAHPHSSAATPPPFPSAARAQQAAQATHHATDIVLTPSSLRYESGRRFLPTSLSSQHPTPSSTKSVIHLHPHPHPHSRACGDNVDNTSPTEDPSVFGISVASPAHREHHHGGGGGEGRGASMQVPPSLVQASFLATSTACLQQVRTFLETSLKIKSSLTRARSPFDSLQSGGEDSSGTRQPSATTFFEIAFLVRRKLMWIWGAAMIITVASTVFWEVWSGLKDQVVPSQMRRDRWLLPVRLSLCFMPLVHRILLQITDVWGNARLQSLFQWIREDQVHRQQPANHQLGVRTTSTSKKLQWRTSSLYGAVTKALDSVPGARSVKWAAANVRGRVWRWWLRAGTRVVPNATLTGLRSQASSAAVSEDDESEASSSSQFSASNVPLSKQFRELLDILRHGLDGASNLLHTLNSTTVLCFCDKEGLLTDTCRTIQEICICATPSATVRHSLSAPQISSAAPPIPARDITSAMAIGNDYPPSLLGTPSLSHVHAPALLELTIPPDPSVSPSRREPSPSVIAQRSASDECFVHPPYSSHASPATTTNEHHAAAAAAAGSPTQMSSMSAAHLKGLPAVNGGGVGVGVNMGPLSGHTGAATTSPVGVTGASTPRGTDVLHVPALPEGIGGIRPVVGEKVVLDIQVDSLSSEGLRFEEMTWRTHLATLTPLALAMNLWKNLISQPSKSTAGVFLHSVCCSDIFRGDTRSTAPCFVEGASFAPLPLPVPDRPDRTTTTMTMTPHSLPQPHLPHSASNPSLTNPPTQPQPPQTQAAKALQRAYWVKVESSSGSMDMDCLREETEQVVPSAADTAGAGAGVGVGAVPGVSSSSPAADGQGRLRRRPWRVAGGRGGGVHKCGVGGLGYSGGEGGEGASVSIHPATDVLQDCLCPVSRLIGVPEKAVQAFRPLSFVLAVESYPLPSEDLPSAHQAPPNPQISPPLHHPIDINPPVPVSFPSPSPLPSPLPEQCVSPTAAAAAAAAAAETQPSMLRSISAKHTIDDSPLIRTSLDAWESATEKDDEIEEEERGDEVADAAEPEERRDERERERERDVSGSSGGGAGGQKGSEEGIPSGKSGAVYWVDQPTCIWLVQDPRDGSLQLFCKSRPRVLLDRCRHYFDGDSIQPLCEETKQSLRQLLVQWKSSGLDGVAFGYRPLTHGQQIELLRALHEQNIFAVEMHPNPVTLPHAHAHPAHFADPSPSVTAPLLTYSPIAAAHTTPDLAAPPPVAQESPYTSVWYAAECFPGAKDALAITRMGALGRLGRGGHQQHQHHPQQHQHGPALAPPRTPHSLRKSPSNADFVSPDRQSANTGAFQHHQPDNWGEGGKGDLCTAAPSYVNTSLTMSPVGFVGGGGVVAGGAQPVMALYGAGQMLKALLHEQIFLGMAALRMQTSREVSSLIQDFHQAGIRFVYFSREGEKRTRITGGQLGLETGWNCMISLTRTFGERKNQDGKVILPSGIEDIRRHVLETDNVPLLMSLFCNGNAENIQQMIGILQEHGEVVTCIGSALRPSNFGLFGQANCSVSVLVGPHPICRSCHGKRWVGPLHQHVLPRIPSEYVLSASLTSLPCALQSHHTYIGGETHLILELLLNAFKEARRCVDSIQQAIVFYVGGAALLSCILLLQSLLGLPGILHGVQLMVILLIYLPLLSTCLLANPATEMIMQEFPLKAVDQKAHAKTNVLILHYCLRFCPSALAVAALFLLFLHQNFHRSVKGITVDTIDKQAIVHPLVSLTNNDGRVDEALGVVGALCEGFQWHHWLTGEWGGCYAALEELGELIRDIAVSVPAALAVDLEEWLEYWPPIQLHLAQLFAALATTLFITLLALSFVDRFESLLKRGPFRNVPLVVTASVLLVVQVAASLIVLAVQHTSATKRSQGPSWVLWVVFACWPAVVLAIDETIKTVDRRQHQKLQKYLRIVFNTRLGMWSPK</sequence>
<evidence type="ECO:0000313" key="3">
    <source>
        <dbReference type="EMBL" id="CEM36670.1"/>
    </source>
</evidence>
<evidence type="ECO:0000313" key="4">
    <source>
        <dbReference type="Proteomes" id="UP000041254"/>
    </source>
</evidence>
<feature type="region of interest" description="Disordered" evidence="1">
    <location>
        <begin position="268"/>
        <end position="309"/>
    </location>
</feature>
<feature type="transmembrane region" description="Helical" evidence="2">
    <location>
        <begin position="1893"/>
        <end position="1916"/>
    </location>
</feature>
<feature type="compositionally biased region" description="Low complexity" evidence="1">
    <location>
        <begin position="289"/>
        <end position="301"/>
    </location>
</feature>
<protein>
    <recommendedName>
        <fullName evidence="5">Cation-transporting P-type ATPase N-terminal domain-containing protein</fullName>
    </recommendedName>
</protein>
<dbReference type="InterPro" id="IPR008250">
    <property type="entry name" value="ATPase_P-typ_transduc_dom_A_sf"/>
</dbReference>
<feature type="transmembrane region" description="Helical" evidence="2">
    <location>
        <begin position="2106"/>
        <end position="2129"/>
    </location>
</feature>
<dbReference type="InterPro" id="IPR023298">
    <property type="entry name" value="ATPase_P-typ_TM_dom_sf"/>
</dbReference>
<feature type="region of interest" description="Disordered" evidence="1">
    <location>
        <begin position="771"/>
        <end position="826"/>
    </location>
</feature>
<evidence type="ECO:0000256" key="2">
    <source>
        <dbReference type="SAM" id="Phobius"/>
    </source>
</evidence>
<dbReference type="InterPro" id="IPR023299">
    <property type="entry name" value="ATPase_P-typ_cyto_dom_N"/>
</dbReference>
<dbReference type="SUPFAM" id="SSF81660">
    <property type="entry name" value="Metal cation-transporting ATPase, ATP-binding domain N"/>
    <property type="match status" value="1"/>
</dbReference>
<dbReference type="Gene3D" id="1.20.1110.10">
    <property type="entry name" value="Calcium-transporting ATPase, transmembrane domain"/>
    <property type="match status" value="1"/>
</dbReference>
<organism evidence="3 4">
    <name type="scientific">Vitrella brassicaformis (strain CCMP3155)</name>
    <dbReference type="NCBI Taxonomy" id="1169540"/>
    <lineage>
        <taxon>Eukaryota</taxon>
        <taxon>Sar</taxon>
        <taxon>Alveolata</taxon>
        <taxon>Colpodellida</taxon>
        <taxon>Vitrellaceae</taxon>
        <taxon>Vitrella</taxon>
    </lineage>
</organism>
<dbReference type="VEuPathDB" id="CryptoDB:Vbra_23041"/>
<dbReference type="Proteomes" id="UP000041254">
    <property type="component" value="Unassembled WGS sequence"/>
</dbReference>